<evidence type="ECO:0000259" key="2">
    <source>
        <dbReference type="Pfam" id="PF10675"/>
    </source>
</evidence>
<dbReference type="Proteomes" id="UP000215738">
    <property type="component" value="Unassembled WGS sequence"/>
</dbReference>
<name>A0A263HDE4_9PAST</name>
<evidence type="ECO:0000256" key="1">
    <source>
        <dbReference type="SAM" id="Phobius"/>
    </source>
</evidence>
<evidence type="ECO:0000313" key="6">
    <source>
        <dbReference type="Proteomes" id="UP000254507"/>
    </source>
</evidence>
<keyword evidence="5" id="KW-1185">Reference proteome</keyword>
<keyword evidence="1" id="KW-0812">Transmembrane</keyword>
<proteinExistence type="predicted"/>
<accession>A0A263HDE4</accession>
<dbReference type="OrthoDB" id="5293867at2"/>
<dbReference type="Proteomes" id="UP000254507">
    <property type="component" value="Unassembled WGS sequence"/>
</dbReference>
<organism evidence="4 6">
    <name type="scientific">Actinobacillus seminis</name>
    <dbReference type="NCBI Taxonomy" id="722"/>
    <lineage>
        <taxon>Bacteria</taxon>
        <taxon>Pseudomonadati</taxon>
        <taxon>Pseudomonadota</taxon>
        <taxon>Gammaproteobacteria</taxon>
        <taxon>Pasteurellales</taxon>
        <taxon>Pasteurellaceae</taxon>
        <taxon>Actinobacillus</taxon>
    </lineage>
</organism>
<reference evidence="3 5" key="1">
    <citation type="submission" date="2017-07" db="EMBL/GenBank/DDBJ databases">
        <title>Virulence factors identified in Actinobacillus seminis.</title>
        <authorList>
            <person name="Negrete-Abascal E."/>
            <person name="Vaca-Pacheco S."/>
            <person name="Montes-Garcia F."/>
            <person name="Leyto-Gil A.M."/>
            <person name="Fragoso-Garcia E."/>
            <person name="Carvente-Garcia R."/>
            <person name="Perez-Agueros S."/>
            <person name="Castelan-Sanchez H.G."/>
            <person name="Garcia-Molina A."/>
            <person name="Villamar T.E."/>
            <person name="Vazquez-Cruz C."/>
        </authorList>
    </citation>
    <scope>NUCLEOTIDE SEQUENCE [LARGE SCALE GENOMIC DNA]</scope>
    <source>
        <strain evidence="3 5">ATCC 15768</strain>
    </source>
</reference>
<sequence>MEITIFVIIGALIIFALTGYAVYLLLALQKQKKALQRARQARADRLKESIVIIAKAMQSGECNHSEGVLRLKMLLEPLGKKLKEYQSMFALYEVVIDMPTHEARRELKKNERMKLDLRRESAEADLEQKIKLELHQLLSDIEMMWGK</sequence>
<dbReference type="EMBL" id="NLFK01000004">
    <property type="protein sequence ID" value="OZN25111.1"/>
    <property type="molecule type" value="Genomic_DNA"/>
</dbReference>
<dbReference type="InterPro" id="IPR019617">
    <property type="entry name" value="DUF2489"/>
</dbReference>
<dbReference type="RefSeq" id="WP_094946197.1">
    <property type="nucleotide sequence ID" value="NZ_NLFK01000004.1"/>
</dbReference>
<dbReference type="Pfam" id="PF10675">
    <property type="entry name" value="DUF2489"/>
    <property type="match status" value="1"/>
</dbReference>
<dbReference type="AlphaFoldDB" id="A0A263HDE4"/>
<evidence type="ECO:0000313" key="3">
    <source>
        <dbReference type="EMBL" id="OZN25111.1"/>
    </source>
</evidence>
<protein>
    <submittedName>
        <fullName evidence="4">Putative coproporphyrinogen III oxidase</fullName>
    </submittedName>
</protein>
<evidence type="ECO:0000313" key="5">
    <source>
        <dbReference type="Proteomes" id="UP000215738"/>
    </source>
</evidence>
<evidence type="ECO:0000313" key="4">
    <source>
        <dbReference type="EMBL" id="SUU33809.1"/>
    </source>
</evidence>
<reference evidence="4 6" key="2">
    <citation type="submission" date="2018-06" db="EMBL/GenBank/DDBJ databases">
        <authorList>
            <consortium name="Pathogen Informatics"/>
            <person name="Doyle S."/>
        </authorList>
    </citation>
    <scope>NUCLEOTIDE SEQUENCE [LARGE SCALE GENOMIC DNA]</scope>
    <source>
        <strain evidence="4 6">NCTC10851</strain>
    </source>
</reference>
<dbReference type="InParanoid" id="A0A263HDE4"/>
<keyword evidence="1" id="KW-0472">Membrane</keyword>
<dbReference type="EMBL" id="UFSB01000001">
    <property type="protein sequence ID" value="SUU33809.1"/>
    <property type="molecule type" value="Genomic_DNA"/>
</dbReference>
<gene>
    <name evidence="3" type="ORF">CFY87_05210</name>
    <name evidence="4" type="ORF">NCTC10851_00021</name>
</gene>
<feature type="domain" description="DUF2489" evidence="2">
    <location>
        <begin position="14"/>
        <end position="137"/>
    </location>
</feature>
<keyword evidence="1" id="KW-1133">Transmembrane helix</keyword>
<feature type="transmembrane region" description="Helical" evidence="1">
    <location>
        <begin position="6"/>
        <end position="28"/>
    </location>
</feature>